<dbReference type="InterPro" id="IPR003751">
    <property type="entry name" value="CsrA"/>
</dbReference>
<comment type="similarity">
    <text evidence="4">Belongs to the CsrA/RsmA family.</text>
</comment>
<organism evidence="5 6">
    <name type="scientific">Aquibacillus albus</name>
    <dbReference type="NCBI Taxonomy" id="1168171"/>
    <lineage>
        <taxon>Bacteria</taxon>
        <taxon>Bacillati</taxon>
        <taxon>Bacillota</taxon>
        <taxon>Bacilli</taxon>
        <taxon>Bacillales</taxon>
        <taxon>Bacillaceae</taxon>
        <taxon>Aquibacillus</taxon>
    </lineage>
</organism>
<comment type="subunit">
    <text evidence="4">Homodimer; the beta-strands of each monomer intercalate to form a hydrophobic core, while the alpha-helices form wings that extend away from the core.</text>
</comment>
<keyword evidence="2 4" id="KW-0810">Translation regulation</keyword>
<evidence type="ECO:0000256" key="2">
    <source>
        <dbReference type="ARBA" id="ARBA00022845"/>
    </source>
</evidence>
<reference evidence="5 6" key="1">
    <citation type="submission" date="2021-01" db="EMBL/GenBank/DDBJ databases">
        <title>Genomic Encyclopedia of Type Strains, Phase IV (KMG-IV): sequencing the most valuable type-strain genomes for metagenomic binning, comparative biology and taxonomic classification.</title>
        <authorList>
            <person name="Goeker M."/>
        </authorList>
    </citation>
    <scope>NUCLEOTIDE SEQUENCE [LARGE SCALE GENOMIC DNA]</scope>
    <source>
        <strain evidence="5 6">DSM 23711</strain>
    </source>
</reference>
<evidence type="ECO:0000256" key="1">
    <source>
        <dbReference type="ARBA" id="ARBA00022490"/>
    </source>
</evidence>
<keyword evidence="6" id="KW-1185">Reference proteome</keyword>
<dbReference type="InterPro" id="IPR036107">
    <property type="entry name" value="CsrA_sf"/>
</dbReference>
<proteinExistence type="inferred from homology"/>
<dbReference type="RefSeq" id="WP_204497681.1">
    <property type="nucleotide sequence ID" value="NZ_JAFBDR010000003.1"/>
</dbReference>
<comment type="subcellular location">
    <subcellularLocation>
        <location evidence="4">Cytoplasm</location>
    </subcellularLocation>
</comment>
<dbReference type="NCBIfam" id="TIGR00202">
    <property type="entry name" value="csrA"/>
    <property type="match status" value="1"/>
</dbReference>
<dbReference type="Gene3D" id="2.60.40.4380">
    <property type="entry name" value="Translational regulator CsrA"/>
    <property type="match status" value="1"/>
</dbReference>
<evidence type="ECO:0000256" key="4">
    <source>
        <dbReference type="HAMAP-Rule" id="MF_00167"/>
    </source>
</evidence>
<dbReference type="HAMAP" id="MF_00167">
    <property type="entry name" value="CsrA"/>
    <property type="match status" value="1"/>
</dbReference>
<name>A0ABS2MWH8_9BACI</name>
<accession>A0ABS2MWH8</accession>
<protein>
    <recommendedName>
        <fullName evidence="4">Translational regulator CsrA</fullName>
    </recommendedName>
</protein>
<keyword evidence="3 4" id="KW-0694">RNA-binding</keyword>
<comment type="function">
    <text evidence="4">A translational regulator that binds mRNA to regulate translation initiation and/or mRNA stability. Usually binds in the 5'-UTR at or near the Shine-Dalgarno sequence preventing ribosome-binding, thus repressing translation. Its main target seems to be the major flagellin gene, while its function is anatagonized by FliW.</text>
</comment>
<dbReference type="SUPFAM" id="SSF117130">
    <property type="entry name" value="CsrA-like"/>
    <property type="match status" value="1"/>
</dbReference>
<dbReference type="PANTHER" id="PTHR34984:SF1">
    <property type="entry name" value="CARBON STORAGE REGULATOR"/>
    <property type="match status" value="1"/>
</dbReference>
<comment type="caution">
    <text evidence="5">The sequence shown here is derived from an EMBL/GenBank/DDBJ whole genome shotgun (WGS) entry which is preliminary data.</text>
</comment>
<dbReference type="Proteomes" id="UP001296943">
    <property type="component" value="Unassembled WGS sequence"/>
</dbReference>
<keyword evidence="1 4" id="KW-0963">Cytoplasm</keyword>
<dbReference type="PANTHER" id="PTHR34984">
    <property type="entry name" value="CARBON STORAGE REGULATOR"/>
    <property type="match status" value="1"/>
</dbReference>
<keyword evidence="4" id="KW-0678">Repressor</keyword>
<dbReference type="Pfam" id="PF02599">
    <property type="entry name" value="CsrA"/>
    <property type="match status" value="1"/>
</dbReference>
<dbReference type="EMBL" id="JAFBDR010000003">
    <property type="protein sequence ID" value="MBM7570242.1"/>
    <property type="molecule type" value="Genomic_DNA"/>
</dbReference>
<gene>
    <name evidence="4" type="primary">csrA</name>
    <name evidence="5" type="ORF">JOC48_000720</name>
</gene>
<evidence type="ECO:0000256" key="3">
    <source>
        <dbReference type="ARBA" id="ARBA00022884"/>
    </source>
</evidence>
<dbReference type="NCBIfam" id="NF002469">
    <property type="entry name" value="PRK01712.1"/>
    <property type="match status" value="1"/>
</dbReference>
<evidence type="ECO:0000313" key="6">
    <source>
        <dbReference type="Proteomes" id="UP001296943"/>
    </source>
</evidence>
<evidence type="ECO:0000313" key="5">
    <source>
        <dbReference type="EMBL" id="MBM7570242.1"/>
    </source>
</evidence>
<sequence length="76" mass="8521">MLVLTRRINEAIKIGDEIEVKVLGIDGDQIKLGISAPKHVDIHRMEVYLDIQEQNSEAASVSTDLLHLLKNNTKND</sequence>
<keyword evidence="4" id="KW-1005">Bacterial flagellum biogenesis</keyword>